<keyword evidence="2" id="KW-1185">Reference proteome</keyword>
<evidence type="ECO:0000313" key="1">
    <source>
        <dbReference type="EMBL" id="KAH6936206.1"/>
    </source>
</evidence>
<organism evidence="1 2">
    <name type="scientific">Hyalomma asiaticum</name>
    <name type="common">Tick</name>
    <dbReference type="NCBI Taxonomy" id="266040"/>
    <lineage>
        <taxon>Eukaryota</taxon>
        <taxon>Metazoa</taxon>
        <taxon>Ecdysozoa</taxon>
        <taxon>Arthropoda</taxon>
        <taxon>Chelicerata</taxon>
        <taxon>Arachnida</taxon>
        <taxon>Acari</taxon>
        <taxon>Parasitiformes</taxon>
        <taxon>Ixodida</taxon>
        <taxon>Ixodoidea</taxon>
        <taxon>Ixodidae</taxon>
        <taxon>Hyalomminae</taxon>
        <taxon>Hyalomma</taxon>
    </lineage>
</organism>
<protein>
    <submittedName>
        <fullName evidence="1">Uncharacterized protein</fullName>
    </submittedName>
</protein>
<gene>
    <name evidence="1" type="ORF">HPB50_014986</name>
</gene>
<comment type="caution">
    <text evidence="1">The sequence shown here is derived from an EMBL/GenBank/DDBJ whole genome shotgun (WGS) entry which is preliminary data.</text>
</comment>
<evidence type="ECO:0000313" key="2">
    <source>
        <dbReference type="Proteomes" id="UP000821845"/>
    </source>
</evidence>
<dbReference type="EMBL" id="CM023483">
    <property type="protein sequence ID" value="KAH6936206.1"/>
    <property type="molecule type" value="Genomic_DNA"/>
</dbReference>
<sequence>MRPMCTCNIWLPANGSLFPILAGYVRFNVASDVSNDVNASGRSNPMVMLPLVLALATPAIVVALGTLRPVLLALGLIYLVLFGLTQVPIVGDLMQAVFRSMGDAVTDSVPPSVGRDLLRAVGLESEACRTRAVCEITEDAVRKYPTVSAMLWSLTGAFQAHGSAESILKGLLGGLSGLGCESLYSTCSKSPLDKLLRNKK</sequence>
<name>A0ACB7SQA2_HYAAI</name>
<reference evidence="1" key="1">
    <citation type="submission" date="2020-05" db="EMBL/GenBank/DDBJ databases">
        <title>Large-scale comparative analyses of tick genomes elucidate their genetic diversity and vector capacities.</title>
        <authorList>
            <person name="Jia N."/>
            <person name="Wang J."/>
            <person name="Shi W."/>
            <person name="Du L."/>
            <person name="Sun Y."/>
            <person name="Zhan W."/>
            <person name="Jiang J."/>
            <person name="Wang Q."/>
            <person name="Zhang B."/>
            <person name="Ji P."/>
            <person name="Sakyi L.B."/>
            <person name="Cui X."/>
            <person name="Yuan T."/>
            <person name="Jiang B."/>
            <person name="Yang W."/>
            <person name="Lam T.T.-Y."/>
            <person name="Chang Q."/>
            <person name="Ding S."/>
            <person name="Wang X."/>
            <person name="Zhu J."/>
            <person name="Ruan X."/>
            <person name="Zhao L."/>
            <person name="Wei J."/>
            <person name="Que T."/>
            <person name="Du C."/>
            <person name="Cheng J."/>
            <person name="Dai P."/>
            <person name="Han X."/>
            <person name="Huang E."/>
            <person name="Gao Y."/>
            <person name="Liu J."/>
            <person name="Shao H."/>
            <person name="Ye R."/>
            <person name="Li L."/>
            <person name="Wei W."/>
            <person name="Wang X."/>
            <person name="Wang C."/>
            <person name="Yang T."/>
            <person name="Huo Q."/>
            <person name="Li W."/>
            <person name="Guo W."/>
            <person name="Chen H."/>
            <person name="Zhou L."/>
            <person name="Ni X."/>
            <person name="Tian J."/>
            <person name="Zhou Y."/>
            <person name="Sheng Y."/>
            <person name="Liu T."/>
            <person name="Pan Y."/>
            <person name="Xia L."/>
            <person name="Li J."/>
            <person name="Zhao F."/>
            <person name="Cao W."/>
        </authorList>
    </citation>
    <scope>NUCLEOTIDE SEQUENCE</scope>
    <source>
        <strain evidence="1">Hyas-2018</strain>
    </source>
</reference>
<accession>A0ACB7SQA2</accession>
<proteinExistence type="predicted"/>
<dbReference type="Proteomes" id="UP000821845">
    <property type="component" value="Chromosome 3"/>
</dbReference>